<dbReference type="KEGG" id="fwa:DCMF_12580"/>
<dbReference type="Gene3D" id="3.90.190.20">
    <property type="entry name" value="Mur ligase, C-terminal domain"/>
    <property type="match status" value="1"/>
</dbReference>
<dbReference type="InterPro" id="IPR004101">
    <property type="entry name" value="Mur_ligase_C"/>
</dbReference>
<evidence type="ECO:0000313" key="14">
    <source>
        <dbReference type="EMBL" id="ATW28574.1"/>
    </source>
</evidence>
<dbReference type="InterPro" id="IPR001645">
    <property type="entry name" value="Folylpolyglutamate_synth"/>
</dbReference>
<dbReference type="InterPro" id="IPR036565">
    <property type="entry name" value="Mur-like_cat_sf"/>
</dbReference>
<dbReference type="InterPro" id="IPR013221">
    <property type="entry name" value="Mur_ligase_cen"/>
</dbReference>
<evidence type="ECO:0000256" key="7">
    <source>
        <dbReference type="ARBA" id="ARBA00022840"/>
    </source>
</evidence>
<dbReference type="PROSITE" id="PS01011">
    <property type="entry name" value="FOLYLPOLYGLU_SYNT_1"/>
    <property type="match status" value="1"/>
</dbReference>
<evidence type="ECO:0000259" key="13">
    <source>
        <dbReference type="Pfam" id="PF08245"/>
    </source>
</evidence>
<keyword evidence="4 11" id="KW-0436">Ligase</keyword>
<dbReference type="GO" id="GO:0046872">
    <property type="term" value="F:metal ion binding"/>
    <property type="evidence" value="ECO:0007669"/>
    <property type="project" value="UniProtKB-KW"/>
</dbReference>
<evidence type="ECO:0000256" key="6">
    <source>
        <dbReference type="ARBA" id="ARBA00022741"/>
    </source>
</evidence>
<dbReference type="SUPFAM" id="SSF53623">
    <property type="entry name" value="MurD-like peptide ligases, catalytic domain"/>
    <property type="match status" value="1"/>
</dbReference>
<evidence type="ECO:0000256" key="1">
    <source>
        <dbReference type="ARBA" id="ARBA00001946"/>
    </source>
</evidence>
<dbReference type="NCBIfam" id="TIGR01499">
    <property type="entry name" value="folC"/>
    <property type="match status" value="1"/>
</dbReference>
<dbReference type="SUPFAM" id="SSF53244">
    <property type="entry name" value="MurD-like peptide ligases, peptide-binding domain"/>
    <property type="match status" value="1"/>
</dbReference>
<keyword evidence="5" id="KW-0479">Metal-binding</keyword>
<reference evidence="14 15" key="1">
    <citation type="submission" date="2016-10" db="EMBL/GenBank/DDBJ databases">
        <title>Complete Genome Sequence of Peptococcaceae strain DCMF.</title>
        <authorList>
            <person name="Edwards R.J."/>
            <person name="Holland S.I."/>
            <person name="Deshpande N.P."/>
            <person name="Wong Y.K."/>
            <person name="Ertan H."/>
            <person name="Manefield M."/>
            <person name="Russell T.L."/>
            <person name="Lee M.J."/>
        </authorList>
    </citation>
    <scope>NUCLEOTIDE SEQUENCE [LARGE SCALE GENOMIC DNA]</scope>
    <source>
        <strain evidence="14 15">DCMF</strain>
    </source>
</reference>
<feature type="domain" description="Mur ligase central" evidence="13">
    <location>
        <begin position="44"/>
        <end position="269"/>
    </location>
</feature>
<keyword evidence="7 11" id="KW-0067">ATP-binding</keyword>
<comment type="similarity">
    <text evidence="2 11">Belongs to the folylpolyglutamate synthase family.</text>
</comment>
<evidence type="ECO:0000313" key="15">
    <source>
        <dbReference type="Proteomes" id="UP000323521"/>
    </source>
</evidence>
<dbReference type="InterPro" id="IPR036615">
    <property type="entry name" value="Mur_ligase_C_dom_sf"/>
</dbReference>
<dbReference type="InterPro" id="IPR018109">
    <property type="entry name" value="Folylpolyglutamate_synth_CS"/>
</dbReference>
<keyword evidence="8" id="KW-0460">Magnesium</keyword>
<dbReference type="Pfam" id="PF02875">
    <property type="entry name" value="Mur_ligase_C"/>
    <property type="match status" value="1"/>
</dbReference>
<dbReference type="GO" id="GO:0004326">
    <property type="term" value="F:tetrahydrofolylpolyglutamate synthase activity"/>
    <property type="evidence" value="ECO:0007669"/>
    <property type="project" value="UniProtKB-EC"/>
</dbReference>
<sequence>MNYDESMEYLKGLTKFGINLGLGRIRSLLSRLGHPEEKVEFVHVGGTNGKGSTCAMLASMLQQSGMRVGLFTSPHLHSYTERIRINEKEIKKEEIAELLTMMRSHLDAMVQDGVEHPTEFEVSTALALYYFAREKVDLAVMEVGMGGEIDSTNVILPRLAMITNVGMDHMDYLGSTLEDIARVKSGIIKENRDVITAVDHPRALAIIRERAKEKNAPLWEHGIDFSVEPLSYSHQGQIFNCTVKNTVFPNLKVPLRGRHQLVNAALAVAGAVKLGIGAAAIRKGLALTDWPCRLETVRENPLIVIDAAHNHHGIKVLVDALQQYWPDRKKILLLGMLADKEREKVAAEIAPLVEKAVVTKPNSPRAGAWQQVAEFVRPYVKEIAVEENISHAVDLALTWAGSEDMILITGSIYMVAEARAHLMNGKR</sequence>
<gene>
    <name evidence="14" type="ORF">DCMF_12580</name>
</gene>
<feature type="domain" description="Mur ligase C-terminal" evidence="12">
    <location>
        <begin position="293"/>
        <end position="411"/>
    </location>
</feature>
<comment type="catalytic activity">
    <reaction evidence="10">
        <text>(6S)-5,6,7,8-tetrahydrofolyl-(gamma-L-Glu)(n) + L-glutamate + ATP = (6S)-5,6,7,8-tetrahydrofolyl-(gamma-L-Glu)(n+1) + ADP + phosphate + H(+)</text>
        <dbReference type="Rhea" id="RHEA:10580"/>
        <dbReference type="Rhea" id="RHEA-COMP:14738"/>
        <dbReference type="Rhea" id="RHEA-COMP:14740"/>
        <dbReference type="ChEBI" id="CHEBI:15378"/>
        <dbReference type="ChEBI" id="CHEBI:29985"/>
        <dbReference type="ChEBI" id="CHEBI:30616"/>
        <dbReference type="ChEBI" id="CHEBI:43474"/>
        <dbReference type="ChEBI" id="CHEBI:141005"/>
        <dbReference type="ChEBI" id="CHEBI:456216"/>
        <dbReference type="EC" id="6.3.2.17"/>
    </reaction>
</comment>
<dbReference type="Pfam" id="PF08245">
    <property type="entry name" value="Mur_ligase_M"/>
    <property type="match status" value="1"/>
</dbReference>
<dbReference type="EC" id="6.3.2.17" evidence="3"/>
<evidence type="ECO:0000256" key="2">
    <source>
        <dbReference type="ARBA" id="ARBA00008276"/>
    </source>
</evidence>
<dbReference type="OrthoDB" id="9809356at2"/>
<dbReference type="GO" id="GO:0005737">
    <property type="term" value="C:cytoplasm"/>
    <property type="evidence" value="ECO:0007669"/>
    <property type="project" value="TreeGrafter"/>
</dbReference>
<dbReference type="AlphaFoldDB" id="A0A3G1L1P9"/>
<organism evidence="14 15">
    <name type="scientific">Formimonas warabiya</name>
    <dbReference type="NCBI Taxonomy" id="1761012"/>
    <lineage>
        <taxon>Bacteria</taxon>
        <taxon>Bacillati</taxon>
        <taxon>Bacillota</taxon>
        <taxon>Clostridia</taxon>
        <taxon>Eubacteriales</taxon>
        <taxon>Peptococcaceae</taxon>
        <taxon>Candidatus Formimonas</taxon>
    </lineage>
</organism>
<dbReference type="Proteomes" id="UP000323521">
    <property type="component" value="Chromosome"/>
</dbReference>
<dbReference type="EMBL" id="CP017634">
    <property type="protein sequence ID" value="ATW28574.1"/>
    <property type="molecule type" value="Genomic_DNA"/>
</dbReference>
<protein>
    <recommendedName>
        <fullName evidence="3">tetrahydrofolate synthase</fullName>
        <ecNumber evidence="3">6.3.2.17</ecNumber>
    </recommendedName>
    <alternativeName>
        <fullName evidence="9">Tetrahydrofolylpolyglutamate synthase</fullName>
    </alternativeName>
</protein>
<evidence type="ECO:0000256" key="10">
    <source>
        <dbReference type="ARBA" id="ARBA00047493"/>
    </source>
</evidence>
<dbReference type="PANTHER" id="PTHR11136">
    <property type="entry name" value="FOLYLPOLYGLUTAMATE SYNTHASE-RELATED"/>
    <property type="match status" value="1"/>
</dbReference>
<evidence type="ECO:0000256" key="3">
    <source>
        <dbReference type="ARBA" id="ARBA00013025"/>
    </source>
</evidence>
<keyword evidence="6 11" id="KW-0547">Nucleotide-binding</keyword>
<evidence type="ECO:0000256" key="11">
    <source>
        <dbReference type="PIRNR" id="PIRNR001563"/>
    </source>
</evidence>
<dbReference type="PANTHER" id="PTHR11136:SF0">
    <property type="entry name" value="DIHYDROFOLATE SYNTHETASE-RELATED"/>
    <property type="match status" value="1"/>
</dbReference>
<dbReference type="PROSITE" id="PS01012">
    <property type="entry name" value="FOLYLPOLYGLU_SYNT_2"/>
    <property type="match status" value="1"/>
</dbReference>
<dbReference type="FunFam" id="3.40.1190.10:FF:000011">
    <property type="entry name" value="Folylpolyglutamate synthase/dihydrofolate synthase"/>
    <property type="match status" value="1"/>
</dbReference>
<proteinExistence type="inferred from homology"/>
<evidence type="ECO:0000256" key="5">
    <source>
        <dbReference type="ARBA" id="ARBA00022723"/>
    </source>
</evidence>
<evidence type="ECO:0000256" key="8">
    <source>
        <dbReference type="ARBA" id="ARBA00022842"/>
    </source>
</evidence>
<evidence type="ECO:0000256" key="9">
    <source>
        <dbReference type="ARBA" id="ARBA00030592"/>
    </source>
</evidence>
<dbReference type="GO" id="GO:0008841">
    <property type="term" value="F:dihydrofolate synthase activity"/>
    <property type="evidence" value="ECO:0007669"/>
    <property type="project" value="TreeGrafter"/>
</dbReference>
<dbReference type="Gene3D" id="3.40.1190.10">
    <property type="entry name" value="Mur-like, catalytic domain"/>
    <property type="match status" value="1"/>
</dbReference>
<dbReference type="PIRSF" id="PIRSF001563">
    <property type="entry name" value="Folylpolyglu_synth"/>
    <property type="match status" value="1"/>
</dbReference>
<evidence type="ECO:0000256" key="4">
    <source>
        <dbReference type="ARBA" id="ARBA00022598"/>
    </source>
</evidence>
<keyword evidence="15" id="KW-1185">Reference proteome</keyword>
<evidence type="ECO:0000259" key="12">
    <source>
        <dbReference type="Pfam" id="PF02875"/>
    </source>
</evidence>
<accession>A0A3G1L1P9</accession>
<comment type="cofactor">
    <cofactor evidence="1">
        <name>Mg(2+)</name>
        <dbReference type="ChEBI" id="CHEBI:18420"/>
    </cofactor>
</comment>
<dbReference type="GO" id="GO:0005524">
    <property type="term" value="F:ATP binding"/>
    <property type="evidence" value="ECO:0007669"/>
    <property type="project" value="UniProtKB-KW"/>
</dbReference>
<name>A0A3G1L1P9_FORW1</name>